<evidence type="ECO:0000256" key="2">
    <source>
        <dbReference type="SAM" id="Phobius"/>
    </source>
</evidence>
<evidence type="ECO:0000313" key="4">
    <source>
        <dbReference type="Proteomes" id="UP000654108"/>
    </source>
</evidence>
<comment type="caution">
    <text evidence="3">The sequence shown here is derived from an EMBL/GenBank/DDBJ whole genome shotgun (WGS) entry which is preliminary data.</text>
</comment>
<accession>A0A927FX72</accession>
<gene>
    <name evidence="3" type="ORF">IC608_09255</name>
</gene>
<sequence length="101" mass="10553">MAAPRNIQAPEVAKVDTLVDENGSQIDVPDGSGIKVAGEHEPSVGATGPTNWWLYGLVALAILIAVLFVLQMLNGAPSTEMQTGTPTSAPVEQQLDQTNAQ</sequence>
<feature type="region of interest" description="Disordered" evidence="1">
    <location>
        <begin position="78"/>
        <end position="101"/>
    </location>
</feature>
<evidence type="ECO:0000313" key="3">
    <source>
        <dbReference type="EMBL" id="MBD8065661.1"/>
    </source>
</evidence>
<protein>
    <submittedName>
        <fullName evidence="3">Uncharacterized protein</fullName>
    </submittedName>
</protein>
<reference evidence="3" key="1">
    <citation type="submission" date="2020-09" db="EMBL/GenBank/DDBJ databases">
        <title>Genome seq and assembly of Devosia sp.</title>
        <authorList>
            <person name="Chhetri G."/>
        </authorList>
    </citation>
    <scope>NUCLEOTIDE SEQUENCE</scope>
    <source>
        <strain evidence="3">PTR5</strain>
    </source>
</reference>
<proteinExistence type="predicted"/>
<dbReference type="Proteomes" id="UP000654108">
    <property type="component" value="Unassembled WGS sequence"/>
</dbReference>
<name>A0A927FX72_9HYPH</name>
<dbReference type="EMBL" id="JACYFU010000002">
    <property type="protein sequence ID" value="MBD8065661.1"/>
    <property type="molecule type" value="Genomic_DNA"/>
</dbReference>
<feature type="transmembrane region" description="Helical" evidence="2">
    <location>
        <begin position="52"/>
        <end position="73"/>
    </location>
</feature>
<keyword evidence="2" id="KW-0812">Transmembrane</keyword>
<dbReference type="RefSeq" id="WP_191774746.1">
    <property type="nucleotide sequence ID" value="NZ_JACYFU010000002.1"/>
</dbReference>
<dbReference type="AlphaFoldDB" id="A0A927FX72"/>
<keyword evidence="2" id="KW-1133">Transmembrane helix</keyword>
<keyword evidence="4" id="KW-1185">Reference proteome</keyword>
<keyword evidence="2" id="KW-0472">Membrane</keyword>
<evidence type="ECO:0000256" key="1">
    <source>
        <dbReference type="SAM" id="MobiDB-lite"/>
    </source>
</evidence>
<organism evidence="3 4">
    <name type="scientific">Devosia oryzisoli</name>
    <dbReference type="NCBI Taxonomy" id="2774138"/>
    <lineage>
        <taxon>Bacteria</taxon>
        <taxon>Pseudomonadati</taxon>
        <taxon>Pseudomonadota</taxon>
        <taxon>Alphaproteobacteria</taxon>
        <taxon>Hyphomicrobiales</taxon>
        <taxon>Devosiaceae</taxon>
        <taxon>Devosia</taxon>
    </lineage>
</organism>